<comment type="caution">
    <text evidence="4">The sequence shown here is derived from an EMBL/GenBank/DDBJ whole genome shotgun (WGS) entry which is preliminary data.</text>
</comment>
<evidence type="ECO:0000313" key="5">
    <source>
        <dbReference type="Proteomes" id="UP000319255"/>
    </source>
</evidence>
<dbReference type="Gene3D" id="3.40.50.720">
    <property type="entry name" value="NAD(P)-binding Rossmann-like Domain"/>
    <property type="match status" value="1"/>
</dbReference>
<dbReference type="AlphaFoldDB" id="A0A501WVC4"/>
<dbReference type="OrthoDB" id="9771073at2"/>
<evidence type="ECO:0000256" key="1">
    <source>
        <dbReference type="ARBA" id="ARBA00005125"/>
    </source>
</evidence>
<evidence type="ECO:0000259" key="3">
    <source>
        <dbReference type="Pfam" id="PF01370"/>
    </source>
</evidence>
<sequence length="404" mass="44482">MADIVVFGGDGYIGWPLALELATSHPQKKVLIVDNYLTRAHAEALEGGSLLPIRPLPERVAAYRDAFELDNLDYLELDCANSDQMTEFMRSISPEVVYHLAHQRAAPYSMLGLKECVETITNNEVGFLNLIWLLRDYHPNCHLVKLGSFGAYAKAGLDIPEGNAVMSCNGKTSAGPMPFPRASDDFYHITKINDGNFAGLAARKWGLRVTDVMQSTVFGAMTDKTLADERMHTRFDYDEILGTVLNRFCAQALCGVPLTVYGLGTQTSGIMTLEHCIAVLVSLADAPCAPGTHRIINNCPKVYSINELAEMVRLEGTKLGLNVKVARNRYNPRFEDGVSHDYSVETSYLSKLPDPMPMRLAVARSLEVLGRHRDQIRVACVEPRHDWMGTGGAAQAEEPVAHSG</sequence>
<feature type="domain" description="NAD-dependent epimerase/dehydratase" evidence="3">
    <location>
        <begin position="4"/>
        <end position="236"/>
    </location>
</feature>
<proteinExistence type="inferred from homology"/>
<gene>
    <name evidence="4" type="ORF">FJM51_01295</name>
</gene>
<dbReference type="InterPro" id="IPR036291">
    <property type="entry name" value="NAD(P)-bd_dom_sf"/>
</dbReference>
<dbReference type="Proteomes" id="UP000319255">
    <property type="component" value="Unassembled WGS sequence"/>
</dbReference>
<dbReference type="SUPFAM" id="SSF51735">
    <property type="entry name" value="NAD(P)-binding Rossmann-fold domains"/>
    <property type="match status" value="1"/>
</dbReference>
<comment type="pathway">
    <text evidence="1">Bacterial outer membrane biogenesis; LPS O-antigen biosynthesis.</text>
</comment>
<evidence type="ECO:0000313" key="4">
    <source>
        <dbReference type="EMBL" id="TPE53713.1"/>
    </source>
</evidence>
<evidence type="ECO:0000256" key="2">
    <source>
        <dbReference type="ARBA" id="ARBA00007637"/>
    </source>
</evidence>
<dbReference type="InterPro" id="IPR001509">
    <property type="entry name" value="Epimerase_deHydtase"/>
</dbReference>
<accession>A0A501WVC4</accession>
<reference evidence="4 5" key="1">
    <citation type="submission" date="2019-06" db="EMBL/GenBank/DDBJ databases">
        <title>A novel bacterium of genus Amaricoccus, isolated from marine sediment.</title>
        <authorList>
            <person name="Huang H."/>
            <person name="Mo K."/>
            <person name="Hu Y."/>
        </authorList>
    </citation>
    <scope>NUCLEOTIDE SEQUENCE [LARGE SCALE GENOMIC DNA]</scope>
    <source>
        <strain evidence="4 5">HB172011</strain>
    </source>
</reference>
<comment type="similarity">
    <text evidence="2">Belongs to the NAD(P)-dependent epimerase/dehydratase family.</text>
</comment>
<dbReference type="PANTHER" id="PTHR43000">
    <property type="entry name" value="DTDP-D-GLUCOSE 4,6-DEHYDRATASE-RELATED"/>
    <property type="match status" value="1"/>
</dbReference>
<keyword evidence="5" id="KW-1185">Reference proteome</keyword>
<name>A0A501WVC4_9RHOB</name>
<dbReference type="Pfam" id="PF01370">
    <property type="entry name" value="Epimerase"/>
    <property type="match status" value="1"/>
</dbReference>
<dbReference type="Gene3D" id="3.90.25.10">
    <property type="entry name" value="UDP-galactose 4-epimerase, domain 1"/>
    <property type="match status" value="1"/>
</dbReference>
<organism evidence="4 5">
    <name type="scientific">Amaricoccus solimangrovi</name>
    <dbReference type="NCBI Taxonomy" id="2589815"/>
    <lineage>
        <taxon>Bacteria</taxon>
        <taxon>Pseudomonadati</taxon>
        <taxon>Pseudomonadota</taxon>
        <taxon>Alphaproteobacteria</taxon>
        <taxon>Rhodobacterales</taxon>
        <taxon>Paracoccaceae</taxon>
        <taxon>Amaricoccus</taxon>
    </lineage>
</organism>
<dbReference type="RefSeq" id="WP_140452291.1">
    <property type="nucleotide sequence ID" value="NZ_VFRP01000001.1"/>
</dbReference>
<protein>
    <submittedName>
        <fullName evidence="4">NAD-dependent epimerase/dehydratase family protein</fullName>
    </submittedName>
</protein>
<dbReference type="EMBL" id="VFRP01000001">
    <property type="protein sequence ID" value="TPE53713.1"/>
    <property type="molecule type" value="Genomic_DNA"/>
</dbReference>